<evidence type="ECO:0000313" key="3">
    <source>
        <dbReference type="Proteomes" id="UP000276133"/>
    </source>
</evidence>
<feature type="compositionally biased region" description="Basic residues" evidence="1">
    <location>
        <begin position="62"/>
        <end position="72"/>
    </location>
</feature>
<dbReference type="AlphaFoldDB" id="A0A3M7RGE0"/>
<evidence type="ECO:0000256" key="1">
    <source>
        <dbReference type="SAM" id="MobiDB-lite"/>
    </source>
</evidence>
<feature type="region of interest" description="Disordered" evidence="1">
    <location>
        <begin position="57"/>
        <end position="84"/>
    </location>
</feature>
<proteinExistence type="predicted"/>
<protein>
    <submittedName>
        <fullName evidence="2">Uncharacterized protein</fullName>
    </submittedName>
</protein>
<keyword evidence="3" id="KW-1185">Reference proteome</keyword>
<sequence length="351" mass="40278">MITIVKKYKKGKWLFKTSKPIDISCKLNRSNEDITLNNDNENFLITTSNTSISSLKSLEKSAKKKKMNKRSRNQSLSNETESKLNKNNFSRSIDSIDSLNRPKLKNELAKLTTKSVDFAKLNEKKNSNFIFVNSILPQRSIDYPCIVRKAPKLSDIVRKRLLFQKVSRGATLLGESFSNSIEKDHVPKAPRKIIIRQDNSIEISLSRPPKLRRQNFSEDITTSNFAHQSASLVEPSGLKQNPSMLSVSSTNDRRKTIETCENIFIQSEESTKLRARTPPSNPHRILLYKDKSDKSIRKLSGFFDKMKIISFKMSYNLDIFLCISKFVKHYSTVLLLGVQNELNYKAYVIKN</sequence>
<name>A0A3M7RGE0_BRAPC</name>
<evidence type="ECO:0000313" key="2">
    <source>
        <dbReference type="EMBL" id="RNA22653.1"/>
    </source>
</evidence>
<comment type="caution">
    <text evidence="2">The sequence shown here is derived from an EMBL/GenBank/DDBJ whole genome shotgun (WGS) entry which is preliminary data.</text>
</comment>
<dbReference type="Proteomes" id="UP000276133">
    <property type="component" value="Unassembled WGS sequence"/>
</dbReference>
<gene>
    <name evidence="2" type="ORF">BpHYR1_025089</name>
</gene>
<reference evidence="2 3" key="1">
    <citation type="journal article" date="2018" name="Sci. Rep.">
        <title>Genomic signatures of local adaptation to the degree of environmental predictability in rotifers.</title>
        <authorList>
            <person name="Franch-Gras L."/>
            <person name="Hahn C."/>
            <person name="Garcia-Roger E.M."/>
            <person name="Carmona M.J."/>
            <person name="Serra M."/>
            <person name="Gomez A."/>
        </authorList>
    </citation>
    <scope>NUCLEOTIDE SEQUENCE [LARGE SCALE GENOMIC DNA]</scope>
    <source>
        <strain evidence="2">HYR1</strain>
    </source>
</reference>
<organism evidence="2 3">
    <name type="scientific">Brachionus plicatilis</name>
    <name type="common">Marine rotifer</name>
    <name type="synonym">Brachionus muelleri</name>
    <dbReference type="NCBI Taxonomy" id="10195"/>
    <lineage>
        <taxon>Eukaryota</taxon>
        <taxon>Metazoa</taxon>
        <taxon>Spiralia</taxon>
        <taxon>Gnathifera</taxon>
        <taxon>Rotifera</taxon>
        <taxon>Eurotatoria</taxon>
        <taxon>Monogononta</taxon>
        <taxon>Pseudotrocha</taxon>
        <taxon>Ploima</taxon>
        <taxon>Brachionidae</taxon>
        <taxon>Brachionus</taxon>
    </lineage>
</organism>
<dbReference type="EMBL" id="REGN01003416">
    <property type="protein sequence ID" value="RNA22653.1"/>
    <property type="molecule type" value="Genomic_DNA"/>
</dbReference>
<accession>A0A3M7RGE0</accession>